<feature type="transmembrane region" description="Helical" evidence="7">
    <location>
        <begin position="104"/>
        <end position="122"/>
    </location>
</feature>
<evidence type="ECO:0000256" key="1">
    <source>
        <dbReference type="ARBA" id="ARBA00004141"/>
    </source>
</evidence>
<feature type="transmembrane region" description="Helical" evidence="7">
    <location>
        <begin position="264"/>
        <end position="287"/>
    </location>
</feature>
<feature type="transmembrane region" description="Helical" evidence="7">
    <location>
        <begin position="160"/>
        <end position="184"/>
    </location>
</feature>
<comment type="caution">
    <text evidence="9">The sequence shown here is derived from an EMBL/GenBank/DDBJ whole genome shotgun (WGS) entry which is preliminary data.</text>
</comment>
<dbReference type="Proteomes" id="UP000038010">
    <property type="component" value="Unassembled WGS sequence"/>
</dbReference>
<evidence type="ECO:0000256" key="3">
    <source>
        <dbReference type="ARBA" id="ARBA00022692"/>
    </source>
</evidence>
<dbReference type="PANTHER" id="PTHR23501:SF195">
    <property type="entry name" value="PEP5"/>
    <property type="match status" value="1"/>
</dbReference>
<evidence type="ECO:0000313" key="10">
    <source>
        <dbReference type="Proteomes" id="UP000038010"/>
    </source>
</evidence>
<accession>A0A0N1HBK3</accession>
<dbReference type="OrthoDB" id="4161376at2759"/>
<feature type="transmembrane region" description="Helical" evidence="7">
    <location>
        <begin position="191"/>
        <end position="211"/>
    </location>
</feature>
<feature type="transmembrane region" description="Helical" evidence="7">
    <location>
        <begin position="64"/>
        <end position="84"/>
    </location>
</feature>
<keyword evidence="2" id="KW-0813">Transport</keyword>
<feature type="region of interest" description="Disordered" evidence="6">
    <location>
        <begin position="1"/>
        <end position="54"/>
    </location>
</feature>
<dbReference type="GeneID" id="28731552"/>
<feature type="transmembrane region" description="Helical" evidence="7">
    <location>
        <begin position="293"/>
        <end position="313"/>
    </location>
</feature>
<keyword evidence="3 7" id="KW-0812">Transmembrane</keyword>
<feature type="transmembrane region" description="Helical" evidence="7">
    <location>
        <begin position="223"/>
        <end position="244"/>
    </location>
</feature>
<evidence type="ECO:0000256" key="2">
    <source>
        <dbReference type="ARBA" id="ARBA00022448"/>
    </source>
</evidence>
<keyword evidence="4 7" id="KW-1133">Transmembrane helix</keyword>
<dbReference type="Gene3D" id="1.20.1250.20">
    <property type="entry name" value="MFS general substrate transporter like domains"/>
    <property type="match status" value="2"/>
</dbReference>
<evidence type="ECO:0000256" key="6">
    <source>
        <dbReference type="SAM" id="MobiDB-lite"/>
    </source>
</evidence>
<evidence type="ECO:0000256" key="7">
    <source>
        <dbReference type="SAM" id="Phobius"/>
    </source>
</evidence>
<feature type="domain" description="Major facilitator superfamily (MFS) profile" evidence="8">
    <location>
        <begin position="66"/>
        <end position="523"/>
    </location>
</feature>
<dbReference type="InterPro" id="IPR020846">
    <property type="entry name" value="MFS_dom"/>
</dbReference>
<organism evidence="9 10">
    <name type="scientific">Cyphellophora attinorum</name>
    <dbReference type="NCBI Taxonomy" id="1664694"/>
    <lineage>
        <taxon>Eukaryota</taxon>
        <taxon>Fungi</taxon>
        <taxon>Dikarya</taxon>
        <taxon>Ascomycota</taxon>
        <taxon>Pezizomycotina</taxon>
        <taxon>Eurotiomycetes</taxon>
        <taxon>Chaetothyriomycetidae</taxon>
        <taxon>Chaetothyriales</taxon>
        <taxon>Cyphellophoraceae</taxon>
        <taxon>Cyphellophora</taxon>
    </lineage>
</organism>
<comment type="subcellular location">
    <subcellularLocation>
        <location evidence="1">Membrane</location>
        <topology evidence="1">Multi-pass membrane protein</topology>
    </subcellularLocation>
</comment>
<reference evidence="9 10" key="1">
    <citation type="submission" date="2015-06" db="EMBL/GenBank/DDBJ databases">
        <title>Draft genome of the ant-associated black yeast Phialophora attae CBS 131958.</title>
        <authorList>
            <person name="Moreno L.F."/>
            <person name="Stielow B.J."/>
            <person name="de Hoog S."/>
            <person name="Vicente V.A."/>
            <person name="Weiss V.A."/>
            <person name="de Vries M."/>
            <person name="Cruz L.M."/>
            <person name="Souza E.M."/>
        </authorList>
    </citation>
    <scope>NUCLEOTIDE SEQUENCE [LARGE SCALE GENOMIC DNA]</scope>
    <source>
        <strain evidence="9 10">CBS 131958</strain>
    </source>
</reference>
<feature type="transmembrane region" description="Helical" evidence="7">
    <location>
        <begin position="554"/>
        <end position="572"/>
    </location>
</feature>
<name>A0A0N1HBK3_9EURO</name>
<feature type="transmembrane region" description="Helical" evidence="7">
    <location>
        <begin position="371"/>
        <end position="392"/>
    </location>
</feature>
<dbReference type="Pfam" id="PF06609">
    <property type="entry name" value="TRI12"/>
    <property type="match status" value="1"/>
</dbReference>
<feature type="transmembrane region" description="Helical" evidence="7">
    <location>
        <begin position="427"/>
        <end position="447"/>
    </location>
</feature>
<gene>
    <name evidence="9" type="ORF">AB675_10873</name>
</gene>
<keyword evidence="5 7" id="KW-0472">Membrane</keyword>
<sequence length="599" mass="63941">MAPSSTAAGTTSPEKPTMSHEERPSPSHAEADSLHSVQDLEKRNPQENSDEIARAEAGDDVVTFKTWIVVWVMSIAYGASFWPVPFFSTIQSQVALSLGSEASQGTWMTSTYITCVTIAFMVCGANSDLFGRRWFIIMGCVLITIGSIIGGTSHHMGQTIVAHVIIGLGGGNCQLAAFAIAELLPNKWRHIGVVIADGVAFFCVIGGPVTARVAINHDESWRWGYWSVVICGVVCTAVLVALYYPPKHPRGIAWNVALKHLDWVGIFSFTAAAALILVGIVYVQLIPPSSPRVIGLLVSGFACLVFFGAWETLAPLKEPLTPTHLFTANRGRTLSFPFVVGFVVTMYYFGLNIVWGTMVSVYWGTESTQHVYWLATVQGFGILLGGLLLTFFGGTVKHWKWQMTASLTWTTFWGGLLAYVNPQRQGVGIACAFLSAAGFGWAQYLSITYIQFGAPQTELGITGGLAGVARESGGAIAVTVFATILVSVQSSWAATHVAAAAEAAGASALIAEAVAAALPNGEAALAKIHGLTPAIAEAAGAAFVESFVQGLRTVCFALLGFGGLAIICSLFIEDIGPKMNEKIEIFLENDVEAFKNKYH</sequence>
<dbReference type="RefSeq" id="XP_018000753.1">
    <property type="nucleotide sequence ID" value="XM_018139672.1"/>
</dbReference>
<evidence type="ECO:0000256" key="4">
    <source>
        <dbReference type="ARBA" id="ARBA00022989"/>
    </source>
</evidence>
<keyword evidence="10" id="KW-1185">Reference proteome</keyword>
<evidence type="ECO:0000256" key="5">
    <source>
        <dbReference type="ARBA" id="ARBA00023136"/>
    </source>
</evidence>
<protein>
    <recommendedName>
        <fullName evidence="8">Major facilitator superfamily (MFS) profile domain-containing protein</fullName>
    </recommendedName>
</protein>
<feature type="compositionally biased region" description="Polar residues" evidence="6">
    <location>
        <begin position="1"/>
        <end position="14"/>
    </location>
</feature>
<dbReference type="InterPro" id="IPR036259">
    <property type="entry name" value="MFS_trans_sf"/>
</dbReference>
<proteinExistence type="predicted"/>
<feature type="transmembrane region" description="Helical" evidence="7">
    <location>
        <begin position="134"/>
        <end position="154"/>
    </location>
</feature>
<dbReference type="VEuPathDB" id="FungiDB:AB675_10873"/>
<evidence type="ECO:0000313" key="9">
    <source>
        <dbReference type="EMBL" id="KPI40790.1"/>
    </source>
</evidence>
<dbReference type="SUPFAM" id="SSF103473">
    <property type="entry name" value="MFS general substrate transporter"/>
    <property type="match status" value="1"/>
</dbReference>
<feature type="compositionally biased region" description="Basic and acidic residues" evidence="6">
    <location>
        <begin position="17"/>
        <end position="54"/>
    </location>
</feature>
<evidence type="ECO:0000259" key="8">
    <source>
        <dbReference type="PROSITE" id="PS50850"/>
    </source>
</evidence>
<dbReference type="GO" id="GO:0005886">
    <property type="term" value="C:plasma membrane"/>
    <property type="evidence" value="ECO:0007669"/>
    <property type="project" value="TreeGrafter"/>
</dbReference>
<dbReference type="EMBL" id="LFJN01000011">
    <property type="protein sequence ID" value="KPI40790.1"/>
    <property type="molecule type" value="Genomic_DNA"/>
</dbReference>
<dbReference type="InterPro" id="IPR010573">
    <property type="entry name" value="MFS_Str1/Tri12-like"/>
</dbReference>
<dbReference type="AlphaFoldDB" id="A0A0N1HBK3"/>
<feature type="transmembrane region" description="Helical" evidence="7">
    <location>
        <begin position="334"/>
        <end position="351"/>
    </location>
</feature>
<dbReference type="PROSITE" id="PS50850">
    <property type="entry name" value="MFS"/>
    <property type="match status" value="1"/>
</dbReference>
<dbReference type="GO" id="GO:0022857">
    <property type="term" value="F:transmembrane transporter activity"/>
    <property type="evidence" value="ECO:0007669"/>
    <property type="project" value="InterPro"/>
</dbReference>
<dbReference type="PANTHER" id="PTHR23501">
    <property type="entry name" value="MAJOR FACILITATOR SUPERFAMILY"/>
    <property type="match status" value="1"/>
</dbReference>